<organism evidence="1 2">
    <name type="scientific">Planococcus halotolerans</name>
    <dbReference type="NCBI Taxonomy" id="2233542"/>
    <lineage>
        <taxon>Bacteria</taxon>
        <taxon>Bacillati</taxon>
        <taxon>Bacillota</taxon>
        <taxon>Bacilli</taxon>
        <taxon>Bacillales</taxon>
        <taxon>Caryophanaceae</taxon>
        <taxon>Planococcus</taxon>
    </lineage>
</organism>
<comment type="caution">
    <text evidence="1">The sequence shown here is derived from an EMBL/GenBank/DDBJ whole genome shotgun (WGS) entry which is preliminary data.</text>
</comment>
<dbReference type="AlphaFoldDB" id="A0A365KJY1"/>
<gene>
    <name evidence="1" type="ORF">DP120_17125</name>
</gene>
<protein>
    <submittedName>
        <fullName evidence="1">Uncharacterized protein</fullName>
    </submittedName>
</protein>
<dbReference type="RefSeq" id="WP_112224851.1">
    <property type="nucleotide sequence ID" value="NZ_QLZR01000010.1"/>
</dbReference>
<evidence type="ECO:0000313" key="2">
    <source>
        <dbReference type="Proteomes" id="UP000251002"/>
    </source>
</evidence>
<name>A0A365KJY1_9BACL</name>
<evidence type="ECO:0000313" key="1">
    <source>
        <dbReference type="EMBL" id="RAZ73454.1"/>
    </source>
</evidence>
<keyword evidence="2" id="KW-1185">Reference proteome</keyword>
<proteinExistence type="predicted"/>
<dbReference type="EMBL" id="QLZR01000010">
    <property type="protein sequence ID" value="RAZ73454.1"/>
    <property type="molecule type" value="Genomic_DNA"/>
</dbReference>
<sequence length="122" mass="14783">MKQNYRMMLNQSVLYLFMISKNVYIENEVSYITLFVRLSREHRLLISGKWNIEIETVWAEMEDIRQEHAPNEVKKLPNCMRQYYVSEKVFNGLHDLAKNQTKDLLLITPLHHNFYRQNFDLC</sequence>
<reference evidence="1 2" key="1">
    <citation type="submission" date="2018-06" db="EMBL/GenBank/DDBJ databases">
        <title>The draft genome sequences of strains SCU63 and S1.</title>
        <authorList>
            <person name="Gan L."/>
        </authorList>
    </citation>
    <scope>NUCLEOTIDE SEQUENCE [LARGE SCALE GENOMIC DNA]</scope>
    <source>
        <strain evidence="1 2">SCU63</strain>
    </source>
</reference>
<dbReference type="Proteomes" id="UP000251002">
    <property type="component" value="Unassembled WGS sequence"/>
</dbReference>
<accession>A0A365KJY1</accession>